<dbReference type="Proteomes" id="UP000002586">
    <property type="component" value="Chromosome"/>
</dbReference>
<evidence type="ECO:0000313" key="11">
    <source>
        <dbReference type="Proteomes" id="UP000002586"/>
    </source>
</evidence>
<dbReference type="Pfam" id="PF01435">
    <property type="entry name" value="Peptidase_M48"/>
    <property type="match status" value="1"/>
</dbReference>
<keyword evidence="5 6" id="KW-0482">Metalloprotease</keyword>
<organism evidence="10 11">
    <name type="scientific">Magnetococcus marinus (strain ATCC BAA-1437 / JCM 17883 / MC-1)</name>
    <dbReference type="NCBI Taxonomy" id="156889"/>
    <lineage>
        <taxon>Bacteria</taxon>
        <taxon>Pseudomonadati</taxon>
        <taxon>Pseudomonadota</taxon>
        <taxon>Magnetococcia</taxon>
        <taxon>Magnetococcales</taxon>
        <taxon>Magnetococcaceae</taxon>
        <taxon>Magnetococcus</taxon>
    </lineage>
</organism>
<keyword evidence="11" id="KW-1185">Reference proteome</keyword>
<dbReference type="AlphaFoldDB" id="A0L918"/>
<keyword evidence="7" id="KW-0472">Membrane</keyword>
<dbReference type="PANTHER" id="PTHR22726">
    <property type="entry name" value="METALLOENDOPEPTIDASE OMA1"/>
    <property type="match status" value="1"/>
</dbReference>
<protein>
    <submittedName>
        <fullName evidence="10">Peptidase M48, Ste24p</fullName>
    </submittedName>
</protein>
<evidence type="ECO:0000256" key="6">
    <source>
        <dbReference type="RuleBase" id="RU003983"/>
    </source>
</evidence>
<dbReference type="InterPro" id="IPR001915">
    <property type="entry name" value="Peptidase_M48"/>
</dbReference>
<accession>A0L918</accession>
<evidence type="ECO:0000256" key="3">
    <source>
        <dbReference type="ARBA" id="ARBA00022801"/>
    </source>
</evidence>
<dbReference type="RefSeq" id="WP_011713605.1">
    <property type="nucleotide sequence ID" value="NC_008576.1"/>
</dbReference>
<dbReference type="EMBL" id="CP000471">
    <property type="protein sequence ID" value="ABK44461.1"/>
    <property type="molecule type" value="Genomic_DNA"/>
</dbReference>
<gene>
    <name evidence="10" type="ordered locus">Mmc1_1953</name>
</gene>
<evidence type="ECO:0000259" key="8">
    <source>
        <dbReference type="Pfam" id="PF01435"/>
    </source>
</evidence>
<keyword evidence="3 6" id="KW-0378">Hydrolase</keyword>
<evidence type="ECO:0000256" key="7">
    <source>
        <dbReference type="SAM" id="Phobius"/>
    </source>
</evidence>
<reference evidence="10 11" key="2">
    <citation type="journal article" date="2012" name="Int. J. Syst. Evol. Microbiol.">
        <title>Magnetococcus marinus gen. nov., sp. nov., a marine, magnetotactic bacterium that represents a novel lineage (Magnetococcaceae fam. nov.; Magnetococcales ord. nov.) at the base of the Alphaproteobacteria.</title>
        <authorList>
            <person name="Bazylinski D.A."/>
            <person name="Williams T.J."/>
            <person name="Lefevre C.T."/>
            <person name="Berg R.J."/>
            <person name="Zhang C.L."/>
            <person name="Bowser S.S."/>
            <person name="Dean A.J."/>
            <person name="Beveridge T.J."/>
        </authorList>
    </citation>
    <scope>NUCLEOTIDE SEQUENCE [LARGE SCALE GENOMIC DNA]</scope>
    <source>
        <strain evidence="11">ATCC BAA-1437 / JCM 17883 / MC-1</strain>
    </source>
</reference>
<reference evidence="11" key="1">
    <citation type="journal article" date="2009" name="Appl. Environ. Microbiol.">
        <title>Complete genome sequence of the chemolithoautotrophic marine magnetotactic coccus strain MC-1.</title>
        <authorList>
            <person name="Schubbe S."/>
            <person name="Williams T.J."/>
            <person name="Xie G."/>
            <person name="Kiss H.E."/>
            <person name="Brettin T.S."/>
            <person name="Martinez D."/>
            <person name="Ross C.A."/>
            <person name="Schuler D."/>
            <person name="Cox B.L."/>
            <person name="Nealson K.H."/>
            <person name="Bazylinski D.A."/>
        </authorList>
    </citation>
    <scope>NUCLEOTIDE SEQUENCE [LARGE SCALE GENOMIC DNA]</scope>
    <source>
        <strain evidence="11">ATCC BAA-1437 / JCM 17883 / MC-1</strain>
    </source>
</reference>
<dbReference type="HOGENOM" id="CLU_029002_0_1_5"/>
<keyword evidence="4 6" id="KW-0862">Zinc</keyword>
<dbReference type="InterPro" id="IPR051156">
    <property type="entry name" value="Mito/Outer_Membr_Metalloprot"/>
</dbReference>
<comment type="cofactor">
    <cofactor evidence="6">
        <name>Zn(2+)</name>
        <dbReference type="ChEBI" id="CHEBI:29105"/>
    </cofactor>
    <text evidence="6">Binds 1 zinc ion per subunit.</text>
</comment>
<dbReference type="PANTHER" id="PTHR22726:SF1">
    <property type="entry name" value="METALLOENDOPEPTIDASE OMA1, MITOCHONDRIAL"/>
    <property type="match status" value="1"/>
</dbReference>
<evidence type="ECO:0000256" key="5">
    <source>
        <dbReference type="ARBA" id="ARBA00023049"/>
    </source>
</evidence>
<dbReference type="Gene3D" id="3.30.2010.10">
    <property type="entry name" value="Metalloproteases ('zincins'), catalytic domain"/>
    <property type="match status" value="1"/>
</dbReference>
<dbReference type="InterPro" id="IPR055518">
    <property type="entry name" value="DUF7092"/>
</dbReference>
<keyword evidence="1 6" id="KW-0645">Protease</keyword>
<dbReference type="KEGG" id="mgm:Mmc1_1953"/>
<evidence type="ECO:0000313" key="10">
    <source>
        <dbReference type="EMBL" id="ABK44461.1"/>
    </source>
</evidence>
<feature type="domain" description="Peptidase M48" evidence="8">
    <location>
        <begin position="173"/>
        <end position="362"/>
    </location>
</feature>
<dbReference type="eggNOG" id="COG0501">
    <property type="taxonomic scope" value="Bacteria"/>
</dbReference>
<keyword evidence="7" id="KW-0812">Transmembrane</keyword>
<evidence type="ECO:0000256" key="1">
    <source>
        <dbReference type="ARBA" id="ARBA00022670"/>
    </source>
</evidence>
<dbReference type="GO" id="GO:0051603">
    <property type="term" value="P:proteolysis involved in protein catabolic process"/>
    <property type="evidence" value="ECO:0007669"/>
    <property type="project" value="TreeGrafter"/>
</dbReference>
<keyword evidence="2" id="KW-0479">Metal-binding</keyword>
<feature type="transmembrane region" description="Helical" evidence="7">
    <location>
        <begin position="97"/>
        <end position="116"/>
    </location>
</feature>
<evidence type="ECO:0000256" key="4">
    <source>
        <dbReference type="ARBA" id="ARBA00022833"/>
    </source>
</evidence>
<dbReference type="Pfam" id="PF23368">
    <property type="entry name" value="DUF7092"/>
    <property type="match status" value="1"/>
</dbReference>
<name>A0L918_MAGMM</name>
<dbReference type="GO" id="GO:0046872">
    <property type="term" value="F:metal ion binding"/>
    <property type="evidence" value="ECO:0007669"/>
    <property type="project" value="UniProtKB-KW"/>
</dbReference>
<proteinExistence type="inferred from homology"/>
<keyword evidence="7" id="KW-1133">Transmembrane helix</keyword>
<dbReference type="GO" id="GO:0016020">
    <property type="term" value="C:membrane"/>
    <property type="evidence" value="ECO:0007669"/>
    <property type="project" value="TreeGrafter"/>
</dbReference>
<comment type="similarity">
    <text evidence="6">Belongs to the peptidase M48 family.</text>
</comment>
<evidence type="ECO:0000256" key="2">
    <source>
        <dbReference type="ARBA" id="ARBA00022723"/>
    </source>
</evidence>
<sequence>MTTLQGHYFNGQNSQAETATLELSPQGLLRLVRQDGTVKTLYPGDRTISPPMGNTPMRIRFGQGEQFVTQQSPALLNYMAEHKEGRLERGVHRMEKGWHWVFVAILIVGGFIWGLFQYGVPLAAQALTAMLPAEVDARIGKRALETLDNGLFKVPPLMQPSRLSDRQQAHYQQLFAQTIKALPTRDDLPYTLHFRQSKLLGANALALPSGDIIATDAFIQLLKHDTEFQVVIAHELGHIFERHSVKLLVRSTLVSLTTSLLIGDPSSSFDDLIISMPVLLNQLSYGRAFEERADRFALQFMREQQIPAERFIGILERLEKNAAARKQANPKTDHTKAQRQGNLAEYLSSHPFTERRATYIRSALGGE</sequence>
<feature type="domain" description="DUF7092" evidence="9">
    <location>
        <begin position="3"/>
        <end position="76"/>
    </location>
</feature>
<dbReference type="CDD" id="cd07332">
    <property type="entry name" value="M48C_Oma1_like"/>
    <property type="match status" value="1"/>
</dbReference>
<dbReference type="OrthoDB" id="9810445at2"/>
<evidence type="ECO:0000259" key="9">
    <source>
        <dbReference type="Pfam" id="PF23368"/>
    </source>
</evidence>
<dbReference type="GO" id="GO:0004222">
    <property type="term" value="F:metalloendopeptidase activity"/>
    <property type="evidence" value="ECO:0007669"/>
    <property type="project" value="InterPro"/>
</dbReference>